<dbReference type="Proteomes" id="UP000817658">
    <property type="component" value="Chromosome 1"/>
</dbReference>
<reference evidence="2" key="1">
    <citation type="journal article" date="2002" name="Nature">
        <title>The genome sequence and structure of rice chromosome 1.</title>
        <authorList>
            <person name="Sasaki T."/>
            <person name="Matsumoto T."/>
            <person name="Yamamoto K."/>
            <person name="Sakata K."/>
            <person name="Baba T."/>
            <person name="Katayose Y."/>
            <person name="Wu J."/>
            <person name="Niimura Y."/>
            <person name="Cheng Z."/>
            <person name="Nagamura Y."/>
            <person name="Antonio B.A."/>
            <person name="Kanamori H."/>
            <person name="Hosokawa S."/>
            <person name="Masukawa M."/>
            <person name="Arikawa K."/>
            <person name="Chiden Y."/>
            <person name="Hayashi M."/>
            <person name="Okamoto M."/>
            <person name="Ando T."/>
            <person name="Aoki H."/>
            <person name="Arita K."/>
            <person name="Hamada M."/>
            <person name="Harada C."/>
            <person name="Hijishita S."/>
            <person name="Honda M."/>
            <person name="Ichikawa Y."/>
            <person name="Idonuma A."/>
            <person name="Iijima M."/>
            <person name="Ikeda M."/>
            <person name="Ikeno M."/>
            <person name="Itoh S."/>
            <person name="Itoh T."/>
            <person name="Itoh Y."/>
            <person name="Itoh Y."/>
            <person name="Iwabuchi A."/>
            <person name="Kamiya K."/>
            <person name="Karasawa W."/>
            <person name="Katagiri S."/>
            <person name="Kikuta A."/>
            <person name="Kobayashi N."/>
            <person name="Kono I."/>
            <person name="Machita K."/>
            <person name="Maehara T."/>
            <person name="Mizuno H."/>
            <person name="Mizubayashi T."/>
            <person name="Mukai Y."/>
            <person name="Nagasaki H."/>
            <person name="Nakashima M."/>
            <person name="Nakama Y."/>
            <person name="Nakamichi Y."/>
            <person name="Nakamura M."/>
            <person name="Namiki N."/>
            <person name="Negishi M."/>
            <person name="Ohta I."/>
            <person name="Ono N."/>
            <person name="Saji S."/>
            <person name="Sakai K."/>
            <person name="Shibata M."/>
            <person name="Shimokawa T."/>
            <person name="Shomura A."/>
            <person name="Song J."/>
            <person name="Takazaki Y."/>
            <person name="Terasawa K."/>
            <person name="Tsuji K."/>
            <person name="Waki K."/>
            <person name="Yamagata H."/>
            <person name="Yamane H."/>
            <person name="Yoshiki S."/>
            <person name="Yoshihara R."/>
            <person name="Yukawa K."/>
            <person name="Zhong H."/>
            <person name="Iwama H."/>
            <person name="Endo T."/>
            <person name="Ito H."/>
            <person name="Hahn J.H."/>
            <person name="Kim H.I."/>
            <person name="Eun M.Y."/>
            <person name="Yano M."/>
            <person name="Jiang J."/>
            <person name="Gojobori T."/>
        </authorList>
    </citation>
    <scope>NUCLEOTIDE SEQUENCE [LARGE SCALE GENOMIC DNA]</scope>
</reference>
<evidence type="ECO:0000256" key="1">
    <source>
        <dbReference type="SAM" id="MobiDB-lite"/>
    </source>
</evidence>
<dbReference type="EMBL" id="AP002970">
    <property type="protein sequence ID" value="BAD73088.1"/>
    <property type="molecule type" value="Genomic_DNA"/>
</dbReference>
<proteinExistence type="predicted"/>
<protein>
    <submittedName>
        <fullName evidence="2">Uncharacterized protein</fullName>
    </submittedName>
</protein>
<evidence type="ECO:0000313" key="2">
    <source>
        <dbReference type="EMBL" id="BAD73088.1"/>
    </source>
</evidence>
<gene>
    <name evidence="2" type="primary">P0504D03.35</name>
</gene>
<organism evidence="2">
    <name type="scientific">Oryza sativa subsp. japonica</name>
    <name type="common">Rice</name>
    <dbReference type="NCBI Taxonomy" id="39947"/>
    <lineage>
        <taxon>Eukaryota</taxon>
        <taxon>Viridiplantae</taxon>
        <taxon>Streptophyta</taxon>
        <taxon>Embryophyta</taxon>
        <taxon>Tracheophyta</taxon>
        <taxon>Spermatophyta</taxon>
        <taxon>Magnoliopsida</taxon>
        <taxon>Liliopsida</taxon>
        <taxon>Poales</taxon>
        <taxon>Poaceae</taxon>
        <taxon>BOP clade</taxon>
        <taxon>Oryzoideae</taxon>
        <taxon>Oryzeae</taxon>
        <taxon>Oryzinae</taxon>
        <taxon>Oryza</taxon>
        <taxon>Oryza sativa</taxon>
    </lineage>
</organism>
<feature type="region of interest" description="Disordered" evidence="1">
    <location>
        <begin position="38"/>
        <end position="61"/>
    </location>
</feature>
<name>Q5QNC6_ORYSJ</name>
<accession>Q5QNC6</accession>
<dbReference type="AlphaFoldDB" id="Q5QNC6"/>
<sequence>MDGTKQGKHICTCAARGLGIRPRNPPIEATAAACCRREPPPAVGARPTTRRRRRRSFSPSLVKGGACDAPLNHRSLVLALGHPKRQFLRGDVRLAGGPWGGVRFRGL</sequence>